<keyword evidence="6" id="KW-1185">Reference proteome</keyword>
<dbReference type="PROSITE" id="PS50102">
    <property type="entry name" value="RRM"/>
    <property type="match status" value="1"/>
</dbReference>
<evidence type="ECO:0000256" key="1">
    <source>
        <dbReference type="ARBA" id="ARBA00022884"/>
    </source>
</evidence>
<dbReference type="GO" id="GO:0003723">
    <property type="term" value="F:RNA binding"/>
    <property type="evidence" value="ECO:0007669"/>
    <property type="project" value="UniProtKB-UniRule"/>
</dbReference>
<dbReference type="InterPro" id="IPR052793">
    <property type="entry name" value="EJC-associated_protein"/>
</dbReference>
<feature type="compositionally biased region" description="Basic and acidic residues" evidence="3">
    <location>
        <begin position="110"/>
        <end position="119"/>
    </location>
</feature>
<dbReference type="InterPro" id="IPR012677">
    <property type="entry name" value="Nucleotide-bd_a/b_plait_sf"/>
</dbReference>
<evidence type="ECO:0000313" key="6">
    <source>
        <dbReference type="Proteomes" id="UP000595437"/>
    </source>
</evidence>
<name>A0A7T8KCN3_CALRO</name>
<dbReference type="Proteomes" id="UP000595437">
    <property type="component" value="Chromosome 4"/>
</dbReference>
<dbReference type="OrthoDB" id="5348404at2759"/>
<feature type="domain" description="RRM" evidence="4">
    <location>
        <begin position="36"/>
        <end position="111"/>
    </location>
</feature>
<feature type="compositionally biased region" description="Basic and acidic residues" evidence="3">
    <location>
        <begin position="17"/>
        <end position="26"/>
    </location>
</feature>
<dbReference type="PANTHER" id="PTHR46589:SF1">
    <property type="entry name" value="APOPTOTIC CHROMATIN CONDENSATION INDUCER IN THE NUCLEUS"/>
    <property type="match status" value="1"/>
</dbReference>
<evidence type="ECO:0000259" key="4">
    <source>
        <dbReference type="PROSITE" id="PS50102"/>
    </source>
</evidence>
<dbReference type="GO" id="GO:0071011">
    <property type="term" value="C:precatalytic spliceosome"/>
    <property type="evidence" value="ECO:0007669"/>
    <property type="project" value="TreeGrafter"/>
</dbReference>
<accession>A0A7T8KCN3</accession>
<dbReference type="InterPro" id="IPR034257">
    <property type="entry name" value="Acinus_RRM"/>
</dbReference>
<evidence type="ECO:0000313" key="5">
    <source>
        <dbReference type="EMBL" id="QQP53458.1"/>
    </source>
</evidence>
<feature type="compositionally biased region" description="Polar residues" evidence="3">
    <location>
        <begin position="120"/>
        <end position="129"/>
    </location>
</feature>
<dbReference type="InterPro" id="IPR035979">
    <property type="entry name" value="RBD_domain_sf"/>
</dbReference>
<dbReference type="Gene3D" id="3.30.70.330">
    <property type="match status" value="1"/>
</dbReference>
<evidence type="ECO:0000256" key="2">
    <source>
        <dbReference type="PROSITE-ProRule" id="PRU00176"/>
    </source>
</evidence>
<dbReference type="AlphaFoldDB" id="A0A7T8KCN3"/>
<feature type="compositionally biased region" description="Acidic residues" evidence="3">
    <location>
        <begin position="1"/>
        <end position="10"/>
    </location>
</feature>
<feature type="region of interest" description="Disordered" evidence="3">
    <location>
        <begin position="1"/>
        <end position="33"/>
    </location>
</feature>
<feature type="region of interest" description="Disordered" evidence="3">
    <location>
        <begin position="109"/>
        <end position="129"/>
    </location>
</feature>
<sequence length="129" mass="14783">MKETSQDCEDGVASKRPRIDAPPLKEEEGDDENKSDVLLIRNLVRPFTLKQLKELLERTGTLEDFWINKIKSHCLVRFSSASEAGETRRALDDVKWPSSNPKRLSVTFSSREKMEETVKESSSFQAPKR</sequence>
<dbReference type="GO" id="GO:0008380">
    <property type="term" value="P:RNA splicing"/>
    <property type="evidence" value="ECO:0007669"/>
    <property type="project" value="TreeGrafter"/>
</dbReference>
<dbReference type="InterPro" id="IPR000504">
    <property type="entry name" value="RRM_dom"/>
</dbReference>
<protein>
    <recommendedName>
        <fullName evidence="4">RRM domain-containing protein</fullName>
    </recommendedName>
</protein>
<organism evidence="5 6">
    <name type="scientific">Caligus rogercresseyi</name>
    <name type="common">Sea louse</name>
    <dbReference type="NCBI Taxonomy" id="217165"/>
    <lineage>
        <taxon>Eukaryota</taxon>
        <taxon>Metazoa</taxon>
        <taxon>Ecdysozoa</taxon>
        <taxon>Arthropoda</taxon>
        <taxon>Crustacea</taxon>
        <taxon>Multicrustacea</taxon>
        <taxon>Hexanauplia</taxon>
        <taxon>Copepoda</taxon>
        <taxon>Siphonostomatoida</taxon>
        <taxon>Caligidae</taxon>
        <taxon>Caligus</taxon>
    </lineage>
</organism>
<dbReference type="EMBL" id="CP045893">
    <property type="protein sequence ID" value="QQP53458.1"/>
    <property type="molecule type" value="Genomic_DNA"/>
</dbReference>
<evidence type="ECO:0000256" key="3">
    <source>
        <dbReference type="SAM" id="MobiDB-lite"/>
    </source>
</evidence>
<reference evidence="6" key="1">
    <citation type="submission" date="2021-01" db="EMBL/GenBank/DDBJ databases">
        <title>Caligus Genome Assembly.</title>
        <authorList>
            <person name="Gallardo-Escarate C."/>
        </authorList>
    </citation>
    <scope>NUCLEOTIDE SEQUENCE [LARGE SCALE GENOMIC DNA]</scope>
</reference>
<dbReference type="CDD" id="cd12432">
    <property type="entry name" value="RRM_ACINU"/>
    <property type="match status" value="1"/>
</dbReference>
<gene>
    <name evidence="5" type="ORF">FKW44_005959</name>
</gene>
<dbReference type="GO" id="GO:0061574">
    <property type="term" value="C:ASAP complex"/>
    <property type="evidence" value="ECO:0007669"/>
    <property type="project" value="TreeGrafter"/>
</dbReference>
<proteinExistence type="predicted"/>
<keyword evidence="1 2" id="KW-0694">RNA-binding</keyword>
<dbReference type="SUPFAM" id="SSF54928">
    <property type="entry name" value="RNA-binding domain, RBD"/>
    <property type="match status" value="1"/>
</dbReference>
<dbReference type="PANTHER" id="PTHR46589">
    <property type="entry name" value="APOPTOTIC CHROMATIN CONDENSATION INDUCER IN THE NUCLEUS"/>
    <property type="match status" value="1"/>
</dbReference>